<dbReference type="Gene3D" id="1.10.260.40">
    <property type="entry name" value="lambda repressor-like DNA-binding domains"/>
    <property type="match status" value="1"/>
</dbReference>
<evidence type="ECO:0000313" key="2">
    <source>
        <dbReference type="EMBL" id="NMH79550.1"/>
    </source>
</evidence>
<keyword evidence="3" id="KW-1185">Reference proteome</keyword>
<feature type="domain" description="HTH cro/C1-type" evidence="1">
    <location>
        <begin position="11"/>
        <end position="66"/>
    </location>
</feature>
<dbReference type="PRINTS" id="PR00364">
    <property type="entry name" value="DISEASERSIST"/>
</dbReference>
<dbReference type="EMBL" id="JAAXKY010000071">
    <property type="protein sequence ID" value="NMH79550.1"/>
    <property type="molecule type" value="Genomic_DNA"/>
</dbReference>
<proteinExistence type="predicted"/>
<sequence length="548" mass="58779">MAESAELGELVRGFRHTAGLTLEDLAERSGVSVRTVSDLERGRSRNPHARTVTAIAGALRLSEDARGLLLAAARTGRPRPAPAPFCELPPDIPDFTGRSAELAAVIAALADGGGRPAPLVICGAGGLGKTALAVHSAHNTCDRFPDGRLFADLRGNDSEPLDPYVVQFRLLRALGVDADEIHTHRTDRGELLRRILADRKALLLLDNAADEAQVRGLLPGPGGSAALITSRRALTGLDHVRRVTLGPLSDAEADDMLRAVIDSDAGIDRSPALIRSVTQLCGNYPLALRITGNRLLSRPGWTLATLVDRLTDQESRLDRLSAGDLQIRAAFSVSYGQLDPTTRLVFRRLALVPGPDTGAALASVLTGLPAPEVDQRLDDLIELGLLVSAADQRAGFHDLIRLFAREQLVADDGAEAVEQARQRLVSWLLATARGAAGRFRPGEQPGDVLPEPRMEFPDQAGAQRWLEVESENWLGALRLAAAAGDDSAVVSTAEALHDFSGRWLGWRHWPEVFALSVAAAHRLGDRHRAETHSRYLARAEAAGPGDRT</sequence>
<dbReference type="InterPro" id="IPR027417">
    <property type="entry name" value="P-loop_NTPase"/>
</dbReference>
<evidence type="ECO:0000313" key="3">
    <source>
        <dbReference type="Proteomes" id="UP001296706"/>
    </source>
</evidence>
<dbReference type="PANTHER" id="PTHR47691:SF3">
    <property type="entry name" value="HTH-TYPE TRANSCRIPTIONAL REGULATOR RV0890C-RELATED"/>
    <property type="match status" value="1"/>
</dbReference>
<dbReference type="SUPFAM" id="SSF52540">
    <property type="entry name" value="P-loop containing nucleoside triphosphate hydrolases"/>
    <property type="match status" value="1"/>
</dbReference>
<accession>A0ABX1RKD7</accession>
<dbReference type="InterPro" id="IPR001387">
    <property type="entry name" value="Cro/C1-type_HTH"/>
</dbReference>
<evidence type="ECO:0000259" key="1">
    <source>
        <dbReference type="PROSITE" id="PS50943"/>
    </source>
</evidence>
<name>A0ABX1RKD7_9PSEU</name>
<organism evidence="2 3">
    <name type="scientific">Pseudonocardia xinjiangensis</name>
    <dbReference type="NCBI Taxonomy" id="75289"/>
    <lineage>
        <taxon>Bacteria</taxon>
        <taxon>Bacillati</taxon>
        <taxon>Actinomycetota</taxon>
        <taxon>Actinomycetes</taxon>
        <taxon>Pseudonocardiales</taxon>
        <taxon>Pseudonocardiaceae</taxon>
        <taxon>Pseudonocardia</taxon>
    </lineage>
</organism>
<dbReference type="PANTHER" id="PTHR47691">
    <property type="entry name" value="REGULATOR-RELATED"/>
    <property type="match status" value="1"/>
</dbReference>
<reference evidence="2 3" key="1">
    <citation type="submission" date="2020-04" db="EMBL/GenBank/DDBJ databases">
        <authorList>
            <person name="Klaysubun C."/>
            <person name="Duangmal K."/>
            <person name="Lipun K."/>
        </authorList>
    </citation>
    <scope>NUCLEOTIDE SEQUENCE [LARGE SCALE GENOMIC DNA]</scope>
    <source>
        <strain evidence="2 3">JCM 11839</strain>
    </source>
</reference>
<dbReference type="RefSeq" id="WP_169397614.1">
    <property type="nucleotide sequence ID" value="NZ_BAAAJH010000010.1"/>
</dbReference>
<gene>
    <name evidence="2" type="ORF">HF577_20955</name>
</gene>
<comment type="caution">
    <text evidence="2">The sequence shown here is derived from an EMBL/GenBank/DDBJ whole genome shotgun (WGS) entry which is preliminary data.</text>
</comment>
<dbReference type="PROSITE" id="PS50943">
    <property type="entry name" value="HTH_CROC1"/>
    <property type="match status" value="1"/>
</dbReference>
<dbReference type="SUPFAM" id="SSF47413">
    <property type="entry name" value="lambda repressor-like DNA-binding domains"/>
    <property type="match status" value="1"/>
</dbReference>
<protein>
    <submittedName>
        <fullName evidence="2">XRE family transcriptional regulator</fullName>
    </submittedName>
</protein>
<dbReference type="Pfam" id="PF13560">
    <property type="entry name" value="HTH_31"/>
    <property type="match status" value="1"/>
</dbReference>
<dbReference type="CDD" id="cd00093">
    <property type="entry name" value="HTH_XRE"/>
    <property type="match status" value="1"/>
</dbReference>
<dbReference type="Gene3D" id="3.40.50.300">
    <property type="entry name" value="P-loop containing nucleotide triphosphate hydrolases"/>
    <property type="match status" value="1"/>
</dbReference>
<dbReference type="Proteomes" id="UP001296706">
    <property type="component" value="Unassembled WGS sequence"/>
</dbReference>
<dbReference type="SMART" id="SM00530">
    <property type="entry name" value="HTH_XRE"/>
    <property type="match status" value="1"/>
</dbReference>
<dbReference type="InterPro" id="IPR010982">
    <property type="entry name" value="Lambda_DNA-bd_dom_sf"/>
</dbReference>